<evidence type="ECO:0000313" key="2">
    <source>
        <dbReference type="EMBL" id="KAK7058134.1"/>
    </source>
</evidence>
<dbReference type="EMBL" id="JAWWNJ010000004">
    <property type="protein sequence ID" value="KAK7058134.1"/>
    <property type="molecule type" value="Genomic_DNA"/>
</dbReference>
<reference evidence="2 3" key="1">
    <citation type="journal article" date="2024" name="J Genomics">
        <title>Draft genome sequencing and assembly of Favolaschia claudopus CIRM-BRFM 2984 isolated from oak limbs.</title>
        <authorList>
            <person name="Navarro D."/>
            <person name="Drula E."/>
            <person name="Chaduli D."/>
            <person name="Cazenave R."/>
            <person name="Ahrendt S."/>
            <person name="Wang J."/>
            <person name="Lipzen A."/>
            <person name="Daum C."/>
            <person name="Barry K."/>
            <person name="Grigoriev I.V."/>
            <person name="Favel A."/>
            <person name="Rosso M.N."/>
            <person name="Martin F."/>
        </authorList>
    </citation>
    <scope>NUCLEOTIDE SEQUENCE [LARGE SCALE GENOMIC DNA]</scope>
    <source>
        <strain evidence="2 3">CIRM-BRFM 2984</strain>
    </source>
</reference>
<dbReference type="InterPro" id="IPR001810">
    <property type="entry name" value="F-box_dom"/>
</dbReference>
<feature type="domain" description="F-box" evidence="1">
    <location>
        <begin position="86"/>
        <end position="150"/>
    </location>
</feature>
<dbReference type="Proteomes" id="UP001362999">
    <property type="component" value="Unassembled WGS sequence"/>
</dbReference>
<name>A0AAW0DZL9_9AGAR</name>
<gene>
    <name evidence="2" type="ORF">R3P38DRAFT_3547592</name>
</gene>
<dbReference type="Gene3D" id="1.20.1280.50">
    <property type="match status" value="1"/>
</dbReference>
<accession>A0AAW0DZL9</accession>
<dbReference type="InterPro" id="IPR036047">
    <property type="entry name" value="F-box-like_dom_sf"/>
</dbReference>
<proteinExistence type="predicted"/>
<protein>
    <recommendedName>
        <fullName evidence="1">F-box domain-containing protein</fullName>
    </recommendedName>
</protein>
<dbReference type="SUPFAM" id="SSF81383">
    <property type="entry name" value="F-box domain"/>
    <property type="match status" value="1"/>
</dbReference>
<dbReference type="Pfam" id="PF12937">
    <property type="entry name" value="F-box-like"/>
    <property type="match status" value="1"/>
</dbReference>
<dbReference type="AlphaFoldDB" id="A0AAW0DZL9"/>
<keyword evidence="3" id="KW-1185">Reference proteome</keyword>
<dbReference type="SUPFAM" id="SSF52047">
    <property type="entry name" value="RNI-like"/>
    <property type="match status" value="1"/>
</dbReference>
<sequence length="523" mass="58565">MSFSGFTSSALPTPEQTSYIISVVRSGAPPPDVPSLRAIISTAPPELERYDEELEQNRAEYQRLLSERNSLSSYAKSCNSLFAPVRRLPRELLAEILDLCCLDENSSFSRTPDQEIANLSHRRLRQLAQVCTVWHQSAMGTPKLWRRVSVRTKLWGRSSVSPETLLSLLAFSLSQSGRYPLNLRLSATSLHPESLSVLALVVKHSARWKDINMIVDTGLQGALAGANGELDQLTELRLSSVAIESDVFGQAPRLTKVSLEGTPRLTRLPDLPWQQLVTITYKGKVGTESFNVLSLLSVATKVRTVEFYLDMLRASSIDSWNSVTSNARSLALRLAVHDADLVGHIFDCLTLPNLRTLIFAPHADTIPVWEPNAFQCLASRSTFQDHLTYLILGARITDQQLLDGLAVLPNLEKLRVFDYPSHTVITDTFLLGLHVSGADWEPLVPRLRVFYMTTAVEFTDSVYVDLVTSRVNFRREGSSSFEVHLRCRQTRKRDVSSELVEKMAKLESESDGGFTFMTRLLDR</sequence>
<organism evidence="2 3">
    <name type="scientific">Favolaschia claudopus</name>
    <dbReference type="NCBI Taxonomy" id="2862362"/>
    <lineage>
        <taxon>Eukaryota</taxon>
        <taxon>Fungi</taxon>
        <taxon>Dikarya</taxon>
        <taxon>Basidiomycota</taxon>
        <taxon>Agaricomycotina</taxon>
        <taxon>Agaricomycetes</taxon>
        <taxon>Agaricomycetidae</taxon>
        <taxon>Agaricales</taxon>
        <taxon>Marasmiineae</taxon>
        <taxon>Mycenaceae</taxon>
        <taxon>Favolaschia</taxon>
    </lineage>
</organism>
<evidence type="ECO:0000313" key="3">
    <source>
        <dbReference type="Proteomes" id="UP001362999"/>
    </source>
</evidence>
<comment type="caution">
    <text evidence="2">The sequence shown here is derived from an EMBL/GenBank/DDBJ whole genome shotgun (WGS) entry which is preliminary data.</text>
</comment>
<evidence type="ECO:0000259" key="1">
    <source>
        <dbReference type="Pfam" id="PF12937"/>
    </source>
</evidence>